<accession>A0ABW8TRU3</accession>
<evidence type="ECO:0000313" key="1">
    <source>
        <dbReference type="EMBL" id="MFL0268446.1"/>
    </source>
</evidence>
<gene>
    <name evidence="1" type="ORF">ACJDUH_10035</name>
</gene>
<proteinExistence type="predicted"/>
<keyword evidence="2" id="KW-1185">Reference proteome</keyword>
<protein>
    <submittedName>
        <fullName evidence="1">Uncharacterized protein</fullName>
    </submittedName>
</protein>
<dbReference type="Proteomes" id="UP001623661">
    <property type="component" value="Unassembled WGS sequence"/>
</dbReference>
<evidence type="ECO:0000313" key="2">
    <source>
        <dbReference type="Proteomes" id="UP001623661"/>
    </source>
</evidence>
<name>A0ABW8TRU3_9CLOT</name>
<comment type="caution">
    <text evidence="1">The sequence shown here is derived from an EMBL/GenBank/DDBJ whole genome shotgun (WGS) entry which is preliminary data.</text>
</comment>
<dbReference type="EMBL" id="JBJHZY010000002">
    <property type="protein sequence ID" value="MFL0268446.1"/>
    <property type="molecule type" value="Genomic_DNA"/>
</dbReference>
<organism evidence="1 2">
    <name type="scientific">Candidatus Clostridium radicumherbarum</name>
    <dbReference type="NCBI Taxonomy" id="3381662"/>
    <lineage>
        <taxon>Bacteria</taxon>
        <taxon>Bacillati</taxon>
        <taxon>Bacillota</taxon>
        <taxon>Clostridia</taxon>
        <taxon>Eubacteriales</taxon>
        <taxon>Clostridiaceae</taxon>
        <taxon>Clostridium</taxon>
    </lineage>
</organism>
<dbReference type="RefSeq" id="WP_406765078.1">
    <property type="nucleotide sequence ID" value="NZ_JBJHZY010000002.1"/>
</dbReference>
<sequence>MKKHYFKKLTLGILLLSAIIAAGIVPCEYPDPVGNAVSVIQNV</sequence>
<reference evidence="1 2" key="1">
    <citation type="submission" date="2024-11" db="EMBL/GenBank/DDBJ databases">
        <authorList>
            <person name="Heng Y.C."/>
            <person name="Lim A.C.H."/>
            <person name="Lee J.K.Y."/>
            <person name="Kittelmann S."/>
        </authorList>
    </citation>
    <scope>NUCLEOTIDE SEQUENCE [LARGE SCALE GENOMIC DNA]</scope>
    <source>
        <strain evidence="1 2">WILCCON 0202</strain>
    </source>
</reference>